<reference evidence="1" key="1">
    <citation type="journal article" date="1997" name="Nucleic Acids Res.">
        <title>tRNAscan-SE: a program for improved detection of transfer RNA genes in genomic sequence.</title>
        <authorList>
            <person name="Lowe T.M."/>
            <person name="Eddy S.R."/>
        </authorList>
    </citation>
    <scope>NUCLEOTIDE SEQUENCE [LARGE SCALE GENOMIC DNA]</scope>
</reference>
<dbReference type="Gene3D" id="3.40.50.720">
    <property type="entry name" value="NAD(P)-binding Rossmann-like Domain"/>
    <property type="match status" value="1"/>
</dbReference>
<dbReference type="RefSeq" id="XP_008230832.1">
    <property type="nucleotide sequence ID" value="XM_008232610.2"/>
</dbReference>
<protein>
    <submittedName>
        <fullName evidence="2 3">Uncharacterized protein LOC103330068</fullName>
    </submittedName>
</protein>
<sequence>MFSKFEFDGKLNPTFVERTFKLPLSSIRAYLKEPITPRFVHLGFAGVTRPDRPGLDLNKQPPVVRLNKELDFILTFKLKDKISREEVAQICVAALESPYASGKTFEVKSVVPFSEPFTVDPQYPPPREGLQCLL</sequence>
<dbReference type="RefSeq" id="XP_016649194.1">
    <property type="nucleotide sequence ID" value="XM_016793708.1"/>
</dbReference>
<organism evidence="1 2">
    <name type="scientific">Prunus mume</name>
    <name type="common">Japanese apricot</name>
    <name type="synonym">Armeniaca mume</name>
    <dbReference type="NCBI Taxonomy" id="102107"/>
    <lineage>
        <taxon>Eukaryota</taxon>
        <taxon>Viridiplantae</taxon>
        <taxon>Streptophyta</taxon>
        <taxon>Embryophyta</taxon>
        <taxon>Tracheophyta</taxon>
        <taxon>Spermatophyta</taxon>
        <taxon>Magnoliopsida</taxon>
        <taxon>eudicotyledons</taxon>
        <taxon>Gunneridae</taxon>
        <taxon>Pentapetalae</taxon>
        <taxon>rosids</taxon>
        <taxon>fabids</taxon>
        <taxon>Rosales</taxon>
        <taxon>Rosaceae</taxon>
        <taxon>Amygdaloideae</taxon>
        <taxon>Amygdaleae</taxon>
        <taxon>Prunus</taxon>
    </lineage>
</organism>
<name>A0ABM0NWG2_PRUMU</name>
<proteinExistence type="predicted"/>
<reference evidence="1" key="2">
    <citation type="journal article" date="2012" name="Nat. Commun.">
        <title>The genome of Prunus mume.</title>
        <authorList>
            <person name="Zhang Q."/>
            <person name="Chen W."/>
            <person name="Sun L."/>
            <person name="Zhao F."/>
            <person name="Huang B."/>
            <person name="Yang W."/>
            <person name="Tao Y."/>
            <person name="Wang J."/>
            <person name="Yuan Z."/>
            <person name="Fan G."/>
            <person name="Xing Z."/>
            <person name="Han C."/>
            <person name="Pan H."/>
            <person name="Zhong X."/>
            <person name="Shi W."/>
            <person name="Liang X."/>
            <person name="Du D."/>
            <person name="Sun F."/>
            <person name="Xu Z."/>
            <person name="Hao R."/>
            <person name="Lv T."/>
            <person name="Lv Y."/>
            <person name="Zheng Z."/>
            <person name="Sun M."/>
            <person name="Luo L."/>
            <person name="Cai M."/>
            <person name="Gao Y."/>
            <person name="Wang J."/>
            <person name="Yin Y."/>
            <person name="Xu X."/>
            <person name="Cheng T."/>
            <person name="Wang J."/>
        </authorList>
    </citation>
    <scope>NUCLEOTIDE SEQUENCE [LARGE SCALE GENOMIC DNA]</scope>
</reference>
<keyword evidence="1" id="KW-1185">Reference proteome</keyword>
<evidence type="ECO:0000313" key="2">
    <source>
        <dbReference type="RefSeq" id="XP_008230832.1"/>
    </source>
</evidence>
<dbReference type="GeneID" id="103330068"/>
<evidence type="ECO:0000313" key="3">
    <source>
        <dbReference type="RefSeq" id="XP_016649194.1"/>
    </source>
</evidence>
<evidence type="ECO:0000313" key="1">
    <source>
        <dbReference type="Proteomes" id="UP000694861"/>
    </source>
</evidence>
<reference evidence="2 3" key="3">
    <citation type="submission" date="2025-05" db="UniProtKB">
        <authorList>
            <consortium name="RefSeq"/>
        </authorList>
    </citation>
    <scope>IDENTIFICATION</scope>
</reference>
<accession>A0ABM0NWG2</accession>
<gene>
    <name evidence="2 3" type="primary">LOC103330068</name>
</gene>
<dbReference type="Proteomes" id="UP000694861">
    <property type="component" value="Linkage group LG4"/>
</dbReference>